<feature type="domain" description="Glycosyltransferase 2-like" evidence="4">
    <location>
        <begin position="185"/>
        <end position="235"/>
    </location>
</feature>
<feature type="compositionally biased region" description="Polar residues" evidence="2">
    <location>
        <begin position="60"/>
        <end position="71"/>
    </location>
</feature>
<keyword evidence="6" id="KW-1185">Reference proteome</keyword>
<dbReference type="InterPro" id="IPR001173">
    <property type="entry name" value="Glyco_trans_2-like"/>
</dbReference>
<keyword evidence="1" id="KW-1015">Disulfide bond</keyword>
<dbReference type="Proteomes" id="UP000011518">
    <property type="component" value="Unassembled WGS sequence"/>
</dbReference>
<dbReference type="GO" id="GO:0005794">
    <property type="term" value="C:Golgi apparatus"/>
    <property type="evidence" value="ECO:0007669"/>
    <property type="project" value="TreeGrafter"/>
</dbReference>
<evidence type="ECO:0000256" key="3">
    <source>
        <dbReference type="SAM" id="Phobius"/>
    </source>
</evidence>
<organism evidence="5 6">
    <name type="scientific">Tupaia chinensis</name>
    <name type="common">Chinese tree shrew</name>
    <name type="synonym">Tupaia belangeri chinensis</name>
    <dbReference type="NCBI Taxonomy" id="246437"/>
    <lineage>
        <taxon>Eukaryota</taxon>
        <taxon>Metazoa</taxon>
        <taxon>Chordata</taxon>
        <taxon>Craniata</taxon>
        <taxon>Vertebrata</taxon>
        <taxon>Euteleostomi</taxon>
        <taxon>Mammalia</taxon>
        <taxon>Eutheria</taxon>
        <taxon>Euarchontoglires</taxon>
        <taxon>Scandentia</taxon>
        <taxon>Tupaiidae</taxon>
        <taxon>Tupaia</taxon>
    </lineage>
</organism>
<keyword evidence="3" id="KW-0812">Transmembrane</keyword>
<dbReference type="Pfam" id="PF00535">
    <property type="entry name" value="Glycos_transf_2"/>
    <property type="match status" value="1"/>
</dbReference>
<proteinExistence type="predicted"/>
<reference evidence="6" key="2">
    <citation type="journal article" date="2013" name="Nat. Commun.">
        <title>Genome of the Chinese tree shrew.</title>
        <authorList>
            <person name="Fan Y."/>
            <person name="Huang Z.Y."/>
            <person name="Cao C.C."/>
            <person name="Chen C.S."/>
            <person name="Chen Y.X."/>
            <person name="Fan D.D."/>
            <person name="He J."/>
            <person name="Hou H.L."/>
            <person name="Hu L."/>
            <person name="Hu X.T."/>
            <person name="Jiang X.T."/>
            <person name="Lai R."/>
            <person name="Lang Y.S."/>
            <person name="Liang B."/>
            <person name="Liao S.G."/>
            <person name="Mu D."/>
            <person name="Ma Y.Y."/>
            <person name="Niu Y.Y."/>
            <person name="Sun X.Q."/>
            <person name="Xia J.Q."/>
            <person name="Xiao J."/>
            <person name="Xiong Z.Q."/>
            <person name="Xu L."/>
            <person name="Yang L."/>
            <person name="Zhang Y."/>
            <person name="Zhao W."/>
            <person name="Zhao X.D."/>
            <person name="Zheng Y.T."/>
            <person name="Zhou J.M."/>
            <person name="Zhu Y.B."/>
            <person name="Zhang G.J."/>
            <person name="Wang J."/>
            <person name="Yao Y.G."/>
        </authorList>
    </citation>
    <scope>NUCLEOTIDE SEQUENCE [LARGE SCALE GENOMIC DNA]</scope>
</reference>
<evidence type="ECO:0000259" key="4">
    <source>
        <dbReference type="Pfam" id="PF00535"/>
    </source>
</evidence>
<dbReference type="InterPro" id="IPR029044">
    <property type="entry name" value="Nucleotide-diphossugar_trans"/>
</dbReference>
<dbReference type="GO" id="GO:0007286">
    <property type="term" value="P:spermatid development"/>
    <property type="evidence" value="ECO:0007669"/>
    <property type="project" value="TreeGrafter"/>
</dbReference>
<dbReference type="PANTHER" id="PTHR11675">
    <property type="entry name" value="N-ACETYLGALACTOSAMINYLTRANSFERASE"/>
    <property type="match status" value="1"/>
</dbReference>
<evidence type="ECO:0000256" key="2">
    <source>
        <dbReference type="SAM" id="MobiDB-lite"/>
    </source>
</evidence>
<dbReference type="EMBL" id="KB320710">
    <property type="protein sequence ID" value="ELW64841.1"/>
    <property type="molecule type" value="Genomic_DNA"/>
</dbReference>
<dbReference type="InParanoid" id="L9KPW8"/>
<keyword evidence="3" id="KW-0472">Membrane</keyword>
<sequence length="340" mass="39605">MRDTVVRRLFYGSLTFGIWTALLFVYVHHSHVNNQKNNIPVTRSDFLTLKTNVQEKIIDSSEQVTKPQVTDKTPYRADPRKQTSSSVSGEDSEYVDPDVYDAFLKYGFNTIISKILGNHRNVPDTRDKMCAQKRYPFRLPVASIVICFHNEEFNALFRTLSSIMTLTPDHYLEEIILVDDMSEFGDVLVFLDSHCEVNKVWLEPLLYAISKDPKVVVCPLLDYIDERTLEYKPSPVIWMCGGQLFVIPCSRVGHISRSHLPGSSREMQEAILRNYLRVVHVWLDNYKEQFFHQRPTLKLLPYGNISERVELRKRLGCKSFQWYLDTVFPELESNIENKPF</sequence>
<evidence type="ECO:0000256" key="1">
    <source>
        <dbReference type="ARBA" id="ARBA00023157"/>
    </source>
</evidence>
<reference evidence="6" key="1">
    <citation type="submission" date="2012-07" db="EMBL/GenBank/DDBJ databases">
        <title>Genome of the Chinese tree shrew, a rising model animal genetically related to primates.</title>
        <authorList>
            <person name="Zhang G."/>
            <person name="Fan Y."/>
            <person name="Yao Y."/>
            <person name="Huang Z."/>
        </authorList>
    </citation>
    <scope>NUCLEOTIDE SEQUENCE [LARGE SCALE GENOMIC DNA]</scope>
</reference>
<gene>
    <name evidence="5" type="ORF">TREES_T100003020</name>
</gene>
<keyword evidence="3" id="KW-1133">Transmembrane helix</keyword>
<protein>
    <submittedName>
        <fullName evidence="5">Putative polypeptide N-acetylgalactosaminyltransferase-like protein 5</fullName>
    </submittedName>
</protein>
<evidence type="ECO:0000313" key="5">
    <source>
        <dbReference type="EMBL" id="ELW64841.1"/>
    </source>
</evidence>
<dbReference type="eggNOG" id="KOG3736">
    <property type="taxonomic scope" value="Eukaryota"/>
</dbReference>
<dbReference type="STRING" id="246437.L9KPW8"/>
<keyword evidence="5" id="KW-0808">Transferase</keyword>
<accession>L9KPW8</accession>
<feature type="region of interest" description="Disordered" evidence="2">
    <location>
        <begin position="60"/>
        <end position="92"/>
    </location>
</feature>
<evidence type="ECO:0000313" key="6">
    <source>
        <dbReference type="Proteomes" id="UP000011518"/>
    </source>
</evidence>
<dbReference type="SUPFAM" id="SSF53448">
    <property type="entry name" value="Nucleotide-diphospho-sugar transferases"/>
    <property type="match status" value="1"/>
</dbReference>
<name>L9KPW8_TUPCH</name>
<dbReference type="PANTHER" id="PTHR11675:SF17">
    <property type="entry name" value="INACTIVE POLYPEPTIDE N-ACETYLGALACTOSAMINYLTRANSFERASE-LIKE PROTEIN 5"/>
    <property type="match status" value="1"/>
</dbReference>
<dbReference type="AlphaFoldDB" id="L9KPW8"/>
<dbReference type="Gene3D" id="3.90.550.10">
    <property type="entry name" value="Spore Coat Polysaccharide Biosynthesis Protein SpsA, Chain A"/>
    <property type="match status" value="3"/>
</dbReference>
<dbReference type="GO" id="GO:0016740">
    <property type="term" value="F:transferase activity"/>
    <property type="evidence" value="ECO:0007669"/>
    <property type="project" value="UniProtKB-KW"/>
</dbReference>
<feature type="transmembrane region" description="Helical" evidence="3">
    <location>
        <begin position="9"/>
        <end position="27"/>
    </location>
</feature>